<feature type="transmembrane region" description="Helical" evidence="9">
    <location>
        <begin position="413"/>
        <end position="430"/>
    </location>
</feature>
<keyword evidence="5 8" id="KW-0812">Transmembrane</keyword>
<evidence type="ECO:0000256" key="3">
    <source>
        <dbReference type="ARBA" id="ARBA00022448"/>
    </source>
</evidence>
<dbReference type="OrthoDB" id="9808458at2"/>
<evidence type="ECO:0000313" key="11">
    <source>
        <dbReference type="Proteomes" id="UP000619743"/>
    </source>
</evidence>
<evidence type="ECO:0000313" key="10">
    <source>
        <dbReference type="EMBL" id="GGA75060.1"/>
    </source>
</evidence>
<dbReference type="InterPro" id="IPR045018">
    <property type="entry name" value="Azg-like"/>
</dbReference>
<reference evidence="11" key="1">
    <citation type="journal article" date="2019" name="Int. J. Syst. Evol. Microbiol.">
        <title>The Global Catalogue of Microorganisms (GCM) 10K type strain sequencing project: providing services to taxonomists for standard genome sequencing and annotation.</title>
        <authorList>
            <consortium name="The Broad Institute Genomics Platform"/>
            <consortium name="The Broad Institute Genome Sequencing Center for Infectious Disease"/>
            <person name="Wu L."/>
            <person name="Ma J."/>
        </authorList>
    </citation>
    <scope>NUCLEOTIDE SEQUENCE [LARGE SCALE GENOMIC DNA]</scope>
    <source>
        <strain evidence="11">CGMCC 1.10130</strain>
    </source>
</reference>
<feature type="transmembrane region" description="Helical" evidence="9">
    <location>
        <begin position="20"/>
        <end position="37"/>
    </location>
</feature>
<feature type="transmembrane region" description="Helical" evidence="9">
    <location>
        <begin position="230"/>
        <end position="250"/>
    </location>
</feature>
<keyword evidence="3 8" id="KW-0813">Transport</keyword>
<dbReference type="PIRSF" id="PIRSF005353">
    <property type="entry name" value="PbuG"/>
    <property type="match status" value="1"/>
</dbReference>
<accession>A0A8J2U4K0</accession>
<evidence type="ECO:0000256" key="8">
    <source>
        <dbReference type="PIRNR" id="PIRNR005353"/>
    </source>
</evidence>
<feature type="transmembrane region" description="Helical" evidence="9">
    <location>
        <begin position="372"/>
        <end position="401"/>
    </location>
</feature>
<gene>
    <name evidence="10" type="ORF">GCM10011369_16150</name>
</gene>
<name>A0A8J2U4K0_9GAMM</name>
<comment type="similarity">
    <text evidence="2 8">Belongs to the nucleobase:cation symporter-2 (NCS2) (TC 2.A.40) family. Azg-like subfamily.</text>
</comment>
<feature type="transmembrane region" description="Helical" evidence="9">
    <location>
        <begin position="49"/>
        <end position="69"/>
    </location>
</feature>
<evidence type="ECO:0000256" key="1">
    <source>
        <dbReference type="ARBA" id="ARBA00004651"/>
    </source>
</evidence>
<dbReference type="InterPro" id="IPR026033">
    <property type="entry name" value="Azg-like_bact_archaea"/>
</dbReference>
<evidence type="ECO:0000256" key="7">
    <source>
        <dbReference type="ARBA" id="ARBA00023136"/>
    </source>
</evidence>
<dbReference type="Pfam" id="PF00860">
    <property type="entry name" value="Xan_ur_permease"/>
    <property type="match status" value="1"/>
</dbReference>
<dbReference type="PANTHER" id="PTHR43337:SF1">
    <property type="entry name" value="XANTHINE_URACIL PERMEASE C887.17-RELATED"/>
    <property type="match status" value="1"/>
</dbReference>
<evidence type="ECO:0000256" key="5">
    <source>
        <dbReference type="ARBA" id="ARBA00022692"/>
    </source>
</evidence>
<keyword evidence="4 8" id="KW-1003">Cell membrane</keyword>
<evidence type="ECO:0000256" key="2">
    <source>
        <dbReference type="ARBA" id="ARBA00005697"/>
    </source>
</evidence>
<organism evidence="10 11">
    <name type="scientific">Neiella marina</name>
    <dbReference type="NCBI Taxonomy" id="508461"/>
    <lineage>
        <taxon>Bacteria</taxon>
        <taxon>Pseudomonadati</taxon>
        <taxon>Pseudomonadota</taxon>
        <taxon>Gammaproteobacteria</taxon>
        <taxon>Alteromonadales</taxon>
        <taxon>Echinimonadaceae</taxon>
        <taxon>Neiella</taxon>
    </lineage>
</organism>
<dbReference type="InterPro" id="IPR006043">
    <property type="entry name" value="NCS2"/>
</dbReference>
<dbReference type="GO" id="GO:0005886">
    <property type="term" value="C:plasma membrane"/>
    <property type="evidence" value="ECO:0007669"/>
    <property type="project" value="UniProtKB-SubCell"/>
</dbReference>
<feature type="transmembrane region" description="Helical" evidence="9">
    <location>
        <begin position="340"/>
        <end position="360"/>
    </location>
</feature>
<comment type="subcellular location">
    <subcellularLocation>
        <location evidence="1 8">Cell membrane</location>
        <topology evidence="1 8">Multi-pass membrane protein</topology>
    </subcellularLocation>
</comment>
<comment type="caution">
    <text evidence="10">The sequence shown here is derived from an EMBL/GenBank/DDBJ whole genome shotgun (WGS) entry which is preliminary data.</text>
</comment>
<keyword evidence="6 8" id="KW-1133">Transmembrane helix</keyword>
<feature type="transmembrane region" description="Helical" evidence="9">
    <location>
        <begin position="167"/>
        <end position="185"/>
    </location>
</feature>
<dbReference type="GO" id="GO:0015207">
    <property type="term" value="F:adenine transmembrane transporter activity"/>
    <property type="evidence" value="ECO:0007669"/>
    <property type="project" value="TreeGrafter"/>
</dbReference>
<evidence type="ECO:0000256" key="6">
    <source>
        <dbReference type="ARBA" id="ARBA00022989"/>
    </source>
</evidence>
<dbReference type="AlphaFoldDB" id="A0A8J2U4K0"/>
<dbReference type="RefSeq" id="WP_087505509.1">
    <property type="nucleotide sequence ID" value="NZ_BMDX01000006.1"/>
</dbReference>
<feature type="transmembrane region" description="Helical" evidence="9">
    <location>
        <begin position="192"/>
        <end position="210"/>
    </location>
</feature>
<evidence type="ECO:0000256" key="9">
    <source>
        <dbReference type="SAM" id="Phobius"/>
    </source>
</evidence>
<feature type="transmembrane region" description="Helical" evidence="9">
    <location>
        <begin position="316"/>
        <end position="334"/>
    </location>
</feature>
<dbReference type="PANTHER" id="PTHR43337">
    <property type="entry name" value="XANTHINE/URACIL PERMEASE C887.17-RELATED"/>
    <property type="match status" value="1"/>
</dbReference>
<dbReference type="Proteomes" id="UP000619743">
    <property type="component" value="Unassembled WGS sequence"/>
</dbReference>
<sequence length="431" mass="45056">MLEKLFQLKAHGTDVRTEVIAGITTYLTMAYIIFVNPNILSAAGMDQGAVFVATCLAAAIGCLIMGLYANYPIAQAPGMGLNAFFTYGVVLGMGYTWQVALGAVFLSGICFILLSVFKVREWIIDAIPQPLRIGIGAGIGLFLGFIALQSAGIVVNHDATLVGLGDITSPSVLLAVLGFFMIVGLEYRRVKGGVMIAILFVTLLSVLLGLQPYGGIFSLPPDPSPTFMQLDIAGAFDVAMISVIFAFLFVDLFDTAGTLMAVAQRGNLLDDKGNLPRLRKALLADSTATVAGSVLGTSSTTSYIESGAGVAEGGRTGLTAVVVGGLFLLSLFFAPLAGMVPAYATAGALFYVAVLMLSGLTKVSWDDISEAAPAAVVAIMMPLTYSIANGIALGFVSYAVIKLFSGRAKDVSIAVWILAALFVLKMIVFGH</sequence>
<proteinExistence type="inferred from homology"/>
<evidence type="ECO:0000256" key="4">
    <source>
        <dbReference type="ARBA" id="ARBA00022475"/>
    </source>
</evidence>
<dbReference type="EMBL" id="BMDX01000006">
    <property type="protein sequence ID" value="GGA75060.1"/>
    <property type="molecule type" value="Genomic_DNA"/>
</dbReference>
<keyword evidence="7 8" id="KW-0472">Membrane</keyword>
<feature type="transmembrane region" description="Helical" evidence="9">
    <location>
        <begin position="95"/>
        <end position="119"/>
    </location>
</feature>
<protein>
    <submittedName>
        <fullName evidence="10">Adenine permease</fullName>
    </submittedName>
</protein>
<feature type="transmembrane region" description="Helical" evidence="9">
    <location>
        <begin position="131"/>
        <end position="155"/>
    </location>
</feature>
<keyword evidence="11" id="KW-1185">Reference proteome</keyword>